<proteinExistence type="predicted"/>
<reference evidence="2" key="1">
    <citation type="submission" date="2014-06" db="EMBL/GenBank/DDBJ databases">
        <title>Molecular and ecological studies on carbamate pesticide degrading bacteria isolated from agricultural soils.</title>
        <authorList>
            <person name="Kim D.-U."/>
            <person name="Ka J.-O."/>
        </authorList>
    </citation>
    <scope>NUCLEOTIDE SEQUENCE</scope>
    <source>
        <strain evidence="2">NS2</strain>
        <plasmid evidence="2">201</plasmid>
    </source>
</reference>
<protein>
    <submittedName>
        <fullName evidence="2">Uncharacterized protein</fullName>
    </submittedName>
</protein>
<geneLocation type="plasmid" evidence="2">
    <name>201</name>
</geneLocation>
<accession>A0A0D4ZYY6</accession>
<dbReference type="AlphaFoldDB" id="A0A0D4ZYY6"/>
<keyword evidence="1" id="KW-0812">Transmembrane</keyword>
<keyword evidence="2" id="KW-0614">Plasmid</keyword>
<name>A0A0D4ZYY6_9SPHN</name>
<gene>
    <name evidence="2" type="ORF">plasmid201_057</name>
</gene>
<sequence>MAAGAAGLVALQKSRILSEEMLILLVFVAVPVAAFCLSGKGRDRSDDQPAPRDKRCQ</sequence>
<organism evidence="2">
    <name type="scientific">Sphingomonas sp. NS2</name>
    <dbReference type="NCBI Taxonomy" id="908605"/>
    <lineage>
        <taxon>Bacteria</taxon>
        <taxon>Pseudomonadati</taxon>
        <taxon>Pseudomonadota</taxon>
        <taxon>Alphaproteobacteria</taxon>
        <taxon>Sphingomonadales</taxon>
        <taxon>Sphingomonadaceae</taxon>
        <taxon>Sphingomonas</taxon>
    </lineage>
</organism>
<evidence type="ECO:0000313" key="2">
    <source>
        <dbReference type="EMBL" id="AJW29245.1"/>
    </source>
</evidence>
<evidence type="ECO:0000256" key="1">
    <source>
        <dbReference type="SAM" id="Phobius"/>
    </source>
</evidence>
<keyword evidence="1" id="KW-0472">Membrane</keyword>
<keyword evidence="1" id="KW-1133">Transmembrane helix</keyword>
<feature type="transmembrane region" description="Helical" evidence="1">
    <location>
        <begin position="21"/>
        <end position="39"/>
    </location>
</feature>
<dbReference type="EMBL" id="KM017070">
    <property type="protein sequence ID" value="AJW29245.1"/>
    <property type="molecule type" value="Genomic_DNA"/>
</dbReference>